<dbReference type="Pfam" id="PF01408">
    <property type="entry name" value="GFO_IDH_MocA"/>
    <property type="match status" value="1"/>
</dbReference>
<dbReference type="AlphaFoldDB" id="A0A559IZN8"/>
<dbReference type="InterPro" id="IPR055170">
    <property type="entry name" value="GFO_IDH_MocA-like_dom"/>
</dbReference>
<dbReference type="PANTHER" id="PTHR43818">
    <property type="entry name" value="BCDNA.GH03377"/>
    <property type="match status" value="1"/>
</dbReference>
<dbReference type="SUPFAM" id="SSF55347">
    <property type="entry name" value="Glyceraldehyde-3-phosphate dehydrogenase-like, C-terminal domain"/>
    <property type="match status" value="1"/>
</dbReference>
<dbReference type="InterPro" id="IPR000683">
    <property type="entry name" value="Gfo/Idh/MocA-like_OxRdtase_N"/>
</dbReference>
<evidence type="ECO:0000313" key="5">
    <source>
        <dbReference type="Proteomes" id="UP000318102"/>
    </source>
</evidence>
<evidence type="ECO:0000313" key="4">
    <source>
        <dbReference type="EMBL" id="TVX93090.1"/>
    </source>
</evidence>
<evidence type="ECO:0000256" key="1">
    <source>
        <dbReference type="ARBA" id="ARBA00023002"/>
    </source>
</evidence>
<dbReference type="PANTHER" id="PTHR43818:SF11">
    <property type="entry name" value="BCDNA.GH03377"/>
    <property type="match status" value="1"/>
</dbReference>
<dbReference type="EMBL" id="VNJK01000001">
    <property type="protein sequence ID" value="TVX93090.1"/>
    <property type="molecule type" value="Genomic_DNA"/>
</dbReference>
<dbReference type="SUPFAM" id="SSF51735">
    <property type="entry name" value="NAD(P)-binding Rossmann-fold domains"/>
    <property type="match status" value="1"/>
</dbReference>
<keyword evidence="5" id="KW-1185">Reference proteome</keyword>
<name>A0A559IZN8_9BACL</name>
<gene>
    <name evidence="4" type="ORF">FPZ44_08465</name>
</gene>
<dbReference type="Gene3D" id="3.40.50.720">
    <property type="entry name" value="NAD(P)-binding Rossmann-like Domain"/>
    <property type="match status" value="1"/>
</dbReference>
<keyword evidence="1" id="KW-0560">Oxidoreductase</keyword>
<dbReference type="GO" id="GO:0016491">
    <property type="term" value="F:oxidoreductase activity"/>
    <property type="evidence" value="ECO:0007669"/>
    <property type="project" value="UniProtKB-KW"/>
</dbReference>
<dbReference type="OrthoDB" id="9815825at2"/>
<dbReference type="InterPro" id="IPR050463">
    <property type="entry name" value="Gfo/Idh/MocA_oxidrdct_glycsds"/>
</dbReference>
<dbReference type="Proteomes" id="UP000318102">
    <property type="component" value="Unassembled WGS sequence"/>
</dbReference>
<dbReference type="InterPro" id="IPR036291">
    <property type="entry name" value="NAD(P)-bd_dom_sf"/>
</dbReference>
<sequence>MHHIGFTIVGFGTIAKTHLVALRTLPIIKRLPVTPVLDSLVTRRPEALAEQAKQIGFHFVTDKLETALERGQSQAVSICTPNALHAEQVKTAMSFNQAVYCEKPVTESAEQTAKLLATVPAHYPQQLAFTFRYHPAVMRIRECLKEGIIGDVLQCNIAYMRSGYLNADRPFSWRLSDELSGGGAITDIGVHALDLVRHWFGNFKQVDGRTHTFVKNRPVSVHSTEQVEVHVDDWASMHIETETGIRGSIEVSRIAYGSDAFRIHIVGTKGSMTCDLEKDRMPDVHLISGVVPSLPIPDSLELLPDEKATLGVFQDSHFAALHHFILRMTGDNRWADIAPTLSDGYAVERWVDKVIASSKQTDQ</sequence>
<dbReference type="Pfam" id="PF22725">
    <property type="entry name" value="GFO_IDH_MocA_C3"/>
    <property type="match status" value="1"/>
</dbReference>
<dbReference type="GO" id="GO:0000166">
    <property type="term" value="F:nucleotide binding"/>
    <property type="evidence" value="ECO:0007669"/>
    <property type="project" value="InterPro"/>
</dbReference>
<dbReference type="RefSeq" id="WP_144989232.1">
    <property type="nucleotide sequence ID" value="NZ_VNJK01000001.1"/>
</dbReference>
<evidence type="ECO:0000259" key="2">
    <source>
        <dbReference type="Pfam" id="PF01408"/>
    </source>
</evidence>
<organism evidence="4 5">
    <name type="scientific">Paenibacillus agilis</name>
    <dbReference type="NCBI Taxonomy" id="3020863"/>
    <lineage>
        <taxon>Bacteria</taxon>
        <taxon>Bacillati</taxon>
        <taxon>Bacillota</taxon>
        <taxon>Bacilli</taxon>
        <taxon>Bacillales</taxon>
        <taxon>Paenibacillaceae</taxon>
        <taxon>Paenibacillus</taxon>
    </lineage>
</organism>
<evidence type="ECO:0000259" key="3">
    <source>
        <dbReference type="Pfam" id="PF22725"/>
    </source>
</evidence>
<dbReference type="Gene3D" id="3.30.360.10">
    <property type="entry name" value="Dihydrodipicolinate Reductase, domain 2"/>
    <property type="match status" value="1"/>
</dbReference>
<reference evidence="4 5" key="1">
    <citation type="submission" date="2019-07" db="EMBL/GenBank/DDBJ databases">
        <authorList>
            <person name="Kim J."/>
        </authorList>
    </citation>
    <scope>NUCLEOTIDE SEQUENCE [LARGE SCALE GENOMIC DNA]</scope>
    <source>
        <strain evidence="4 5">N4</strain>
    </source>
</reference>
<feature type="domain" description="Gfo/Idh/MocA-like oxidoreductase N-terminal" evidence="2">
    <location>
        <begin position="5"/>
        <end position="119"/>
    </location>
</feature>
<accession>A0A559IZN8</accession>
<feature type="domain" description="GFO/IDH/MocA-like oxidoreductase" evidence="3">
    <location>
        <begin position="138"/>
        <end position="272"/>
    </location>
</feature>
<comment type="caution">
    <text evidence="4">The sequence shown here is derived from an EMBL/GenBank/DDBJ whole genome shotgun (WGS) entry which is preliminary data.</text>
</comment>
<proteinExistence type="predicted"/>
<protein>
    <submittedName>
        <fullName evidence="4">Gfo/Idh/MocA family oxidoreductase</fullName>
    </submittedName>
</protein>